<dbReference type="Proteomes" id="UP001589654">
    <property type="component" value="Unassembled WGS sequence"/>
</dbReference>
<protein>
    <recommendedName>
        <fullName evidence="3">Lipoprotein</fullName>
    </recommendedName>
</protein>
<evidence type="ECO:0008006" key="3">
    <source>
        <dbReference type="Google" id="ProtNLM"/>
    </source>
</evidence>
<comment type="caution">
    <text evidence="1">The sequence shown here is derived from an EMBL/GenBank/DDBJ whole genome shotgun (WGS) entry which is preliminary data.</text>
</comment>
<organism evidence="1 2">
    <name type="scientific">Echinicola jeungdonensis</name>
    <dbReference type="NCBI Taxonomy" id="709343"/>
    <lineage>
        <taxon>Bacteria</taxon>
        <taxon>Pseudomonadati</taxon>
        <taxon>Bacteroidota</taxon>
        <taxon>Cytophagia</taxon>
        <taxon>Cytophagales</taxon>
        <taxon>Cyclobacteriaceae</taxon>
        <taxon>Echinicola</taxon>
    </lineage>
</organism>
<evidence type="ECO:0000313" key="2">
    <source>
        <dbReference type="Proteomes" id="UP001589654"/>
    </source>
</evidence>
<sequence>MSRALNIRTWGIFLIAICLTLASCASRRINRELFQVEQIKNVNEKYLKVHLKNGDLYVLHSWKTNEATKTISGLGNYLDHNRKVIESRGAYLNNKKRSGRFPPFEIPYGEIVIVESNDKGNNPGVPVMVILGLSTISTSVSCIADPKSCFGSCPTFYAQKDSVFKLVAEGFSSSISPSFEKKDIDLLDFPLKMGAPLQITVKNEALETHMIRQVNLRWFVKNLQVTKCFRK</sequence>
<proteinExistence type="predicted"/>
<evidence type="ECO:0000313" key="1">
    <source>
        <dbReference type="EMBL" id="MFB9213332.1"/>
    </source>
</evidence>
<dbReference type="PROSITE" id="PS51257">
    <property type="entry name" value="PROKAR_LIPOPROTEIN"/>
    <property type="match status" value="1"/>
</dbReference>
<accession>A0ABV5J912</accession>
<dbReference type="RefSeq" id="WP_290248619.1">
    <property type="nucleotide sequence ID" value="NZ_JAUFQT010000001.1"/>
</dbReference>
<name>A0ABV5J912_9BACT</name>
<keyword evidence="2" id="KW-1185">Reference proteome</keyword>
<gene>
    <name evidence="1" type="ORF">ACFFUR_16065</name>
</gene>
<reference evidence="1 2" key="1">
    <citation type="submission" date="2024-09" db="EMBL/GenBank/DDBJ databases">
        <authorList>
            <person name="Sun Q."/>
            <person name="Mori K."/>
        </authorList>
    </citation>
    <scope>NUCLEOTIDE SEQUENCE [LARGE SCALE GENOMIC DNA]</scope>
    <source>
        <strain evidence="1 2">CECT 7682</strain>
    </source>
</reference>
<dbReference type="EMBL" id="JBHMEW010000067">
    <property type="protein sequence ID" value="MFB9213332.1"/>
    <property type="molecule type" value="Genomic_DNA"/>
</dbReference>